<accession>A0A7L5BYW7</accession>
<dbReference type="KEGG" id="hdh:G5B40_16690"/>
<keyword evidence="2" id="KW-0472">Membrane</keyword>
<dbReference type="GO" id="GO:0042910">
    <property type="term" value="F:xenobiotic transmembrane transporter activity"/>
    <property type="evidence" value="ECO:0007669"/>
    <property type="project" value="InterPro"/>
</dbReference>
<feature type="transmembrane region" description="Helical" evidence="2">
    <location>
        <begin position="424"/>
        <end position="447"/>
    </location>
</feature>
<keyword evidence="1" id="KW-0813">Transport</keyword>
<name>A0A7L5BYW7_9RHOB</name>
<dbReference type="InterPro" id="IPR002528">
    <property type="entry name" value="MATE_fam"/>
</dbReference>
<feature type="transmembrane region" description="Helical" evidence="2">
    <location>
        <begin position="163"/>
        <end position="182"/>
    </location>
</feature>
<protein>
    <submittedName>
        <fullName evidence="3">MATE family efflux transporter</fullName>
    </submittedName>
</protein>
<feature type="transmembrane region" description="Helical" evidence="2">
    <location>
        <begin position="276"/>
        <end position="296"/>
    </location>
</feature>
<feature type="transmembrane region" description="Helical" evidence="2">
    <location>
        <begin position="397"/>
        <end position="418"/>
    </location>
</feature>
<evidence type="ECO:0000256" key="2">
    <source>
        <dbReference type="SAM" id="Phobius"/>
    </source>
</evidence>
<dbReference type="Pfam" id="PF01554">
    <property type="entry name" value="MatE"/>
    <property type="match status" value="2"/>
</dbReference>
<organism evidence="3 4">
    <name type="scientific">Pikeienuella piscinae</name>
    <dbReference type="NCBI Taxonomy" id="2748098"/>
    <lineage>
        <taxon>Bacteria</taxon>
        <taxon>Pseudomonadati</taxon>
        <taxon>Pseudomonadota</taxon>
        <taxon>Alphaproteobacteria</taxon>
        <taxon>Rhodobacterales</taxon>
        <taxon>Paracoccaceae</taxon>
        <taxon>Pikeienuella</taxon>
    </lineage>
</organism>
<feature type="transmembrane region" description="Helical" evidence="2">
    <location>
        <begin position="358"/>
        <end position="376"/>
    </location>
</feature>
<proteinExistence type="predicted"/>
<reference evidence="3 4" key="1">
    <citation type="submission" date="2020-02" db="EMBL/GenBank/DDBJ databases">
        <title>complete genome sequence of Rhodobacteraceae bacterium.</title>
        <authorList>
            <person name="Park J."/>
            <person name="Kim Y.-S."/>
            <person name="Kim K.-H."/>
        </authorList>
    </citation>
    <scope>NUCLEOTIDE SEQUENCE [LARGE SCALE GENOMIC DNA]</scope>
    <source>
        <strain evidence="3 4">RR4-56</strain>
    </source>
</reference>
<dbReference type="GO" id="GO:0015297">
    <property type="term" value="F:antiporter activity"/>
    <property type="evidence" value="ECO:0007669"/>
    <property type="project" value="InterPro"/>
</dbReference>
<feature type="transmembrane region" description="Helical" evidence="2">
    <location>
        <begin position="237"/>
        <end position="270"/>
    </location>
</feature>
<evidence type="ECO:0000313" key="4">
    <source>
        <dbReference type="Proteomes" id="UP000503336"/>
    </source>
</evidence>
<feature type="transmembrane region" description="Helical" evidence="2">
    <location>
        <begin position="134"/>
        <end position="151"/>
    </location>
</feature>
<feature type="transmembrane region" description="Helical" evidence="2">
    <location>
        <begin position="317"/>
        <end position="338"/>
    </location>
</feature>
<feature type="transmembrane region" description="Helical" evidence="2">
    <location>
        <begin position="16"/>
        <end position="37"/>
    </location>
</feature>
<dbReference type="CDD" id="cd13131">
    <property type="entry name" value="MATE_NorM_like"/>
    <property type="match status" value="1"/>
</dbReference>
<feature type="transmembrane region" description="Helical" evidence="2">
    <location>
        <begin position="49"/>
        <end position="76"/>
    </location>
</feature>
<dbReference type="InterPro" id="IPR050222">
    <property type="entry name" value="MATE_MdtK"/>
</dbReference>
<feature type="transmembrane region" description="Helical" evidence="2">
    <location>
        <begin position="194"/>
        <end position="217"/>
    </location>
</feature>
<dbReference type="EMBL" id="CP049056">
    <property type="protein sequence ID" value="QIE56932.1"/>
    <property type="molecule type" value="Genomic_DNA"/>
</dbReference>
<evidence type="ECO:0000313" key="3">
    <source>
        <dbReference type="EMBL" id="QIE56932.1"/>
    </source>
</evidence>
<keyword evidence="2" id="KW-1133">Transmembrane helix</keyword>
<dbReference type="Proteomes" id="UP000503336">
    <property type="component" value="Chromosome"/>
</dbReference>
<sequence>MIRKPDFTRGEEAKRLLLIAAPLMAAYIAEFSMFLTTKLVVGSLGYKHLAAVGLGGSLSFEALVVTMGLLSITGVLAAQAEGAGRKAEAGHAARQGLIVAALLSIPLGALVWNLDAVMRWTGQDAEVAALAKPYLHVLSFFALPTLLFTVLRDFVAALSRTGPVMAITVAAVLVNWTLAEGLVHGRWFLPEMGIAGAGAAKVIVAWAMLAALTLYIWRKPALRGYGLFRARLRFDPAIVKVIFRLGLPIAGLVGVEAGLFSAVGLLSGIIGAEMLAAHQVLMGWIGIPFVIALGLAEAAMVRVAHGVGRGDPAGARQAGLVALGIGVAILTLMVAAPLLLAETITRIFISADDPGFEAVSGIVSQLMVIAAIFQVFDGAQAIMSRALRGVRDAYYPLWLGAFGYWALGVGGGWFLAFPMGLGGVGLWVGLAVGLIVTACLLTLRFLAITGRAAKVSSRAPAI</sequence>
<dbReference type="PANTHER" id="PTHR43298">
    <property type="entry name" value="MULTIDRUG RESISTANCE PROTEIN NORM-RELATED"/>
    <property type="match status" value="1"/>
</dbReference>
<keyword evidence="2" id="KW-0812">Transmembrane</keyword>
<evidence type="ECO:0000256" key="1">
    <source>
        <dbReference type="ARBA" id="ARBA00022448"/>
    </source>
</evidence>
<dbReference type="AlphaFoldDB" id="A0A7L5BYW7"/>
<dbReference type="GO" id="GO:0005886">
    <property type="term" value="C:plasma membrane"/>
    <property type="evidence" value="ECO:0007669"/>
    <property type="project" value="TreeGrafter"/>
</dbReference>
<dbReference type="PANTHER" id="PTHR43298:SF2">
    <property type="entry name" value="FMN_FAD EXPORTER YEEO-RELATED"/>
    <property type="match status" value="1"/>
</dbReference>
<dbReference type="RefSeq" id="WP_165100925.1">
    <property type="nucleotide sequence ID" value="NZ_CP049056.1"/>
</dbReference>
<feature type="transmembrane region" description="Helical" evidence="2">
    <location>
        <begin position="97"/>
        <end position="114"/>
    </location>
</feature>
<dbReference type="NCBIfam" id="TIGR00797">
    <property type="entry name" value="matE"/>
    <property type="match status" value="1"/>
</dbReference>
<gene>
    <name evidence="3" type="ORF">G5B40_16690</name>
</gene>
<keyword evidence="4" id="KW-1185">Reference proteome</keyword>